<keyword evidence="8" id="KW-1185">Reference proteome</keyword>
<dbReference type="OrthoDB" id="1577640at2759"/>
<keyword evidence="2 6" id="KW-0812">Transmembrane</keyword>
<proteinExistence type="predicted"/>
<dbReference type="VEuPathDB" id="FungiDB:ATEG_06873"/>
<dbReference type="GO" id="GO:0009116">
    <property type="term" value="P:nucleoside metabolic process"/>
    <property type="evidence" value="ECO:0007669"/>
    <property type="project" value="InterPro"/>
</dbReference>
<evidence type="ECO:0000256" key="3">
    <source>
        <dbReference type="ARBA" id="ARBA00022989"/>
    </source>
</evidence>
<dbReference type="GO" id="GO:0003824">
    <property type="term" value="F:catalytic activity"/>
    <property type="evidence" value="ECO:0007669"/>
    <property type="project" value="InterPro"/>
</dbReference>
<sequence length="1652" mass="182115">MSTDTSDPLSPNEYQVGWICALPLEAAAATALLDEEHPSLDQDPGDTNAYTLGRIGQHNVVIGCLPLGSMGESSATAVAKDMLRSFPNIKIGLMVGVGGGAPGPPSEKPEDDIRLGDIVVSKPGPGHGGVIQYDYGKTLSEGEFVDIGYLNRPPNVLLTALTKLLSRIELEGSSVSRQVAEIGRKYPRRSQDWKYQGVENDQLYVESFRHADIHRSCHDIRCAEAGDRMVSRKPRDSTDPVIHCGLIASGNQVMRDSVTREKLRKKHGVLCFEMEAAGLNNNFPCLVPYAAAVSAAFTKQLLQVIPVAQLERAPKVSSIIGKLEKEVQKLNDNIRPLLQTQQSQERHKVLDWLAPGYYQSQHADIQRHLDHDSGKTFTEHEFFKAWSRGSNDGLGARFMLTSRFNTLIEGRFRNVDKCFSLEILAADKDMEAYIARNFDFTIFYQIPDESSEIDRFKQVVIRASKGMFLLVRLFLNLLKDKCTRGEIQDELENIENRRTRDPLHEAYKKTLHMIAKGGRSEWAYRVMSWVFHARRPLEAKELQEALAAQTQRDVNRLDMNYAPPDIQTVISYCSGLIVLSPISGKIEFVHFTAYQYFKDYQHENPWVTKSRHASFLDYAIQFWAEHTRHVQTDGEVREAAKRFLQNTLLTSSVDRMLPANDHTYVSLSLLIDDFETFRATGLHMVARFGLVTQLEDLLEGIPAPEINTRDPYGQTPLILAVRYGHQDVVDIFLNRSNADPNLADDDGLSPLSIASQLGYSALDGLSPIMYAARGGHNVVIKLLLADEKTNPGPEELTSAVRTSGGMFLTAVQSGSKELIRLLLQHGHANAPRPLGMPAYVAVANYMGLPASSDNPQNEKIFWLAIEKGLVDVVVLLLHNRMVDPDLADSGGKTVLMVAAENRHKEVVEALLHVGSAFADAMAENGDTALFLAVARRDIEITRILLYDGMADPNLGCLKNNYSDIVEILLETSKIDPNPGFQAAIATWQIPLVRIFLSLPGVDPNIEDRTTGETPLVTATRRQDLEMVRVLLQSKTVDVNARNSRGETALMTAVRRRYLDMVQVLLQSKAVDVNTQNSRGETALMYATRENDFELVRLLVEDHGADTDMKEQPTKAADRLSVGDVEIKKDELRDGQNQPAHTTDMEFPSGLRLALLLVAVYASLFLVSLDRLIISPAIPRITDQFHSINDIGCVKGVFLTAILFFEVGSAICGAAPNSVALIIGRAIAGLGSGGIMAGTIVIMVYAVPLHKRPLYMGLFGAIFGVSSVAGPLLGGAFTSEVTWRWCFYINLPFGGVAMFLVTLLLHVPERDSTKLPLRMKILQLDFAGISFLLPGIVCLTLALQWGGVACPWNEGRIIALLVLTGVCLIAFVLVQIFLPDTATMPPRIFWQRSIVAAFWASFCIGSQMIFVYFLPIWFQAIKSVSAIDSGIYLLPLILPMFFASILSGGLMSRLGYYTPFMIAGNCIMAVGAGLLTTLQVDTHRGNYIGYQVLYGFGMGNILQVPNLAAQTVLEPKDIPVGASMMSFAQQLGGAIFVSIGQTVLTNQLATRLAKLQGFNPSMLTKIGATSLIDQLPASIRDTAIAAYNEALRTAFQVGLIIVCLTMLGSMSLEWRSVKKSQKPTEANDTSKDAELEDGVRKRGEQDGASEPER</sequence>
<dbReference type="SMART" id="SM00248">
    <property type="entry name" value="ANK"/>
    <property type="match status" value="8"/>
</dbReference>
<dbReference type="VEuPathDB" id="FungiDB:ATEG_06783"/>
<dbReference type="Pfam" id="PF07690">
    <property type="entry name" value="MFS_1"/>
    <property type="match status" value="1"/>
</dbReference>
<comment type="caution">
    <text evidence="7">The sequence shown here is derived from an EMBL/GenBank/DDBJ whole genome shotgun (WGS) entry which is preliminary data.</text>
</comment>
<dbReference type="Pfam" id="PF22939">
    <property type="entry name" value="WHD_GPIID"/>
    <property type="match status" value="1"/>
</dbReference>
<reference evidence="7 8" key="1">
    <citation type="submission" date="2020-01" db="EMBL/GenBank/DDBJ databases">
        <title>Aspergillus terreus IFO 6365 whole genome shotgun sequence.</title>
        <authorList>
            <person name="Kanamasa S."/>
            <person name="Takahashi H."/>
        </authorList>
    </citation>
    <scope>NUCLEOTIDE SEQUENCE [LARGE SCALE GENOMIC DNA]</scope>
    <source>
        <strain evidence="7 8">IFO 6365</strain>
    </source>
</reference>
<feature type="transmembrane region" description="Helical" evidence="6">
    <location>
        <begin position="1429"/>
        <end position="1449"/>
    </location>
</feature>
<feature type="transmembrane region" description="Helical" evidence="6">
    <location>
        <begin position="1461"/>
        <end position="1479"/>
    </location>
</feature>
<protein>
    <submittedName>
        <fullName evidence="7">Uncharacterized protein</fullName>
    </submittedName>
</protein>
<dbReference type="Gene3D" id="1.20.1250.20">
    <property type="entry name" value="MFS general substrate transporter like domains"/>
    <property type="match status" value="2"/>
</dbReference>
<dbReference type="InterPro" id="IPR011701">
    <property type="entry name" value="MFS"/>
</dbReference>
<keyword evidence="4 6" id="KW-0472">Membrane</keyword>
<dbReference type="PANTHER" id="PTHR23501:SF153">
    <property type="entry name" value="AFLATOXIN EFFLUX PUMP, PUTATIVE-RELATED"/>
    <property type="match status" value="1"/>
</dbReference>
<evidence type="ECO:0000256" key="2">
    <source>
        <dbReference type="ARBA" id="ARBA00022692"/>
    </source>
</evidence>
<evidence type="ECO:0000256" key="1">
    <source>
        <dbReference type="ARBA" id="ARBA00004141"/>
    </source>
</evidence>
<keyword evidence="3 6" id="KW-1133">Transmembrane helix</keyword>
<dbReference type="CDD" id="cd17502">
    <property type="entry name" value="MFS_Azr1_MDR_like"/>
    <property type="match status" value="1"/>
</dbReference>
<dbReference type="SUPFAM" id="SSF48403">
    <property type="entry name" value="Ankyrin repeat"/>
    <property type="match status" value="2"/>
</dbReference>
<dbReference type="InterPro" id="IPR036770">
    <property type="entry name" value="Ankyrin_rpt-contain_sf"/>
</dbReference>
<evidence type="ECO:0000313" key="7">
    <source>
        <dbReference type="EMBL" id="GFF14151.1"/>
    </source>
</evidence>
<feature type="transmembrane region" description="Helical" evidence="6">
    <location>
        <begin position="1284"/>
        <end position="1304"/>
    </location>
</feature>
<organism evidence="7 8">
    <name type="scientific">Aspergillus terreus</name>
    <dbReference type="NCBI Taxonomy" id="33178"/>
    <lineage>
        <taxon>Eukaryota</taxon>
        <taxon>Fungi</taxon>
        <taxon>Dikarya</taxon>
        <taxon>Ascomycota</taxon>
        <taxon>Pezizomycotina</taxon>
        <taxon>Eurotiomycetes</taxon>
        <taxon>Eurotiomycetidae</taxon>
        <taxon>Eurotiales</taxon>
        <taxon>Aspergillaceae</taxon>
        <taxon>Aspergillus</taxon>
        <taxon>Aspergillus subgen. Circumdati</taxon>
    </lineage>
</organism>
<feature type="transmembrane region" description="Helical" evidence="6">
    <location>
        <begin position="1325"/>
        <end position="1344"/>
    </location>
</feature>
<feature type="transmembrane region" description="Helical" evidence="6">
    <location>
        <begin position="1356"/>
        <end position="1377"/>
    </location>
</feature>
<dbReference type="InterPro" id="IPR035994">
    <property type="entry name" value="Nucleoside_phosphorylase_sf"/>
</dbReference>
<feature type="transmembrane region" description="Helical" evidence="6">
    <location>
        <begin position="1221"/>
        <end position="1246"/>
    </location>
</feature>
<dbReference type="InterPro" id="IPR002110">
    <property type="entry name" value="Ankyrin_rpt"/>
</dbReference>
<dbReference type="InterPro" id="IPR020846">
    <property type="entry name" value="MFS_dom"/>
</dbReference>
<dbReference type="Pfam" id="PF12796">
    <property type="entry name" value="Ank_2"/>
    <property type="match status" value="3"/>
</dbReference>
<feature type="transmembrane region" description="Helical" evidence="6">
    <location>
        <begin position="1152"/>
        <end position="1172"/>
    </location>
</feature>
<accession>A0A5M3YVV0</accession>
<evidence type="ECO:0000256" key="5">
    <source>
        <dbReference type="SAM" id="MobiDB-lite"/>
    </source>
</evidence>
<dbReference type="GO" id="GO:0022857">
    <property type="term" value="F:transmembrane transporter activity"/>
    <property type="evidence" value="ECO:0007669"/>
    <property type="project" value="InterPro"/>
</dbReference>
<dbReference type="Gene3D" id="3.40.50.1580">
    <property type="entry name" value="Nucleoside phosphorylase domain"/>
    <property type="match status" value="1"/>
</dbReference>
<dbReference type="SUPFAM" id="SSF103473">
    <property type="entry name" value="MFS general substrate transporter"/>
    <property type="match status" value="1"/>
</dbReference>
<name>A0A5M3YVV0_ASPTE</name>
<dbReference type="InterPro" id="IPR054471">
    <property type="entry name" value="GPIID_WHD"/>
</dbReference>
<evidence type="ECO:0000256" key="6">
    <source>
        <dbReference type="SAM" id="Phobius"/>
    </source>
</evidence>
<feature type="transmembrane region" description="Helical" evidence="6">
    <location>
        <begin position="1253"/>
        <end position="1272"/>
    </location>
</feature>
<gene>
    <name evidence="7" type="ORF">ATEIFO6365_0003020400</name>
</gene>
<dbReference type="PANTHER" id="PTHR23501">
    <property type="entry name" value="MAJOR FACILITATOR SUPERFAMILY"/>
    <property type="match status" value="1"/>
</dbReference>
<feature type="transmembrane region" description="Helical" evidence="6">
    <location>
        <begin position="1593"/>
        <end position="1611"/>
    </location>
</feature>
<evidence type="ECO:0000256" key="4">
    <source>
        <dbReference type="ARBA" id="ARBA00023136"/>
    </source>
</evidence>
<dbReference type="PROSITE" id="PS50297">
    <property type="entry name" value="ANK_REP_REGION"/>
    <property type="match status" value="2"/>
</dbReference>
<dbReference type="InterPro" id="IPR036259">
    <property type="entry name" value="MFS_trans_sf"/>
</dbReference>
<comment type="subcellular location">
    <subcellularLocation>
        <location evidence="1">Membrane</location>
        <topology evidence="1">Multi-pass membrane protein</topology>
    </subcellularLocation>
</comment>
<dbReference type="VEuPathDB" id="FungiDB:ATEG_00202"/>
<dbReference type="PROSITE" id="PS50850">
    <property type="entry name" value="MFS"/>
    <property type="match status" value="1"/>
</dbReference>
<evidence type="ECO:0000313" key="8">
    <source>
        <dbReference type="Proteomes" id="UP000452235"/>
    </source>
</evidence>
<dbReference type="Gene3D" id="1.25.40.20">
    <property type="entry name" value="Ankyrin repeat-containing domain"/>
    <property type="match status" value="3"/>
</dbReference>
<feature type="transmembrane region" description="Helical" evidence="6">
    <location>
        <begin position="1397"/>
        <end position="1417"/>
    </location>
</feature>
<dbReference type="VEuPathDB" id="FungiDB:ATEG_00204"/>
<feature type="compositionally biased region" description="Basic and acidic residues" evidence="5">
    <location>
        <begin position="1627"/>
        <end position="1652"/>
    </location>
</feature>
<dbReference type="GO" id="GO:0005886">
    <property type="term" value="C:plasma membrane"/>
    <property type="evidence" value="ECO:0007669"/>
    <property type="project" value="TreeGrafter"/>
</dbReference>
<feature type="region of interest" description="Disordered" evidence="5">
    <location>
        <begin position="1615"/>
        <end position="1652"/>
    </location>
</feature>
<dbReference type="SUPFAM" id="SSF53167">
    <property type="entry name" value="Purine and uridine phosphorylases"/>
    <property type="match status" value="1"/>
</dbReference>
<dbReference type="Pfam" id="PF00023">
    <property type="entry name" value="Ank"/>
    <property type="match status" value="2"/>
</dbReference>
<dbReference type="Proteomes" id="UP000452235">
    <property type="component" value="Unassembled WGS sequence"/>
</dbReference>
<dbReference type="PROSITE" id="PS50088">
    <property type="entry name" value="ANK_REPEAT"/>
    <property type="match status" value="3"/>
</dbReference>
<dbReference type="FunFam" id="1.20.1250.20:FF:000196">
    <property type="entry name" value="MFS toxin efflux pump (AflT)"/>
    <property type="match status" value="1"/>
</dbReference>
<dbReference type="EMBL" id="BLJY01000003">
    <property type="protein sequence ID" value="GFF14151.1"/>
    <property type="molecule type" value="Genomic_DNA"/>
</dbReference>